<dbReference type="EMBL" id="QXGD01000506">
    <property type="protein sequence ID" value="KAE9236599.1"/>
    <property type="molecule type" value="Genomic_DNA"/>
</dbReference>
<evidence type="ECO:0008006" key="21">
    <source>
        <dbReference type="Google" id="ProtNLM"/>
    </source>
</evidence>
<dbReference type="EMBL" id="QXGF01000423">
    <property type="protein sequence ID" value="KAE8940467.1"/>
    <property type="molecule type" value="Genomic_DNA"/>
</dbReference>
<evidence type="ECO:0000313" key="12">
    <source>
        <dbReference type="Proteomes" id="UP000433483"/>
    </source>
</evidence>
<sequence length="106" mass="12073">MPPHNTATTELNGKVLDALVQAKQITSVPHREGLLGLVERFHRSWKDMVVMYVADAQDDWDQWLYCGAWAYNWAKHSSTGNSSNELMMGRRLRAPSELLRSNSVTQ</sequence>
<dbReference type="EMBL" id="QXFW01000279">
    <property type="protein sequence ID" value="KAE9017743.1"/>
    <property type="molecule type" value="Genomic_DNA"/>
</dbReference>
<gene>
    <name evidence="9" type="ORF">PF001_g12351</name>
    <name evidence="8" type="ORF">PF002_g11179</name>
    <name evidence="7" type="ORF">PF004_g24220</name>
    <name evidence="6" type="ORF">PF005_g25582</name>
    <name evidence="5" type="ORF">PF006_g6726</name>
    <name evidence="3" type="ORF">PF007_g11232</name>
    <name evidence="10" type="ORF">PF008_g13853</name>
    <name evidence="1" type="ORF">PF009_g9712</name>
    <name evidence="4" type="ORF">PF010_g7332</name>
    <name evidence="2" type="ORF">PF011_g6561</name>
</gene>
<dbReference type="InterPro" id="IPR036397">
    <property type="entry name" value="RNaseH_sf"/>
</dbReference>
<dbReference type="AlphaFoldDB" id="A0A6A4DES5"/>
<dbReference type="EMBL" id="QXGA01000277">
    <property type="protein sequence ID" value="KAE9148714.1"/>
    <property type="molecule type" value="Genomic_DNA"/>
</dbReference>
<dbReference type="Proteomes" id="UP000460718">
    <property type="component" value="Unassembled WGS sequence"/>
</dbReference>
<evidence type="ECO:0000313" key="1">
    <source>
        <dbReference type="EMBL" id="KAE8940467.1"/>
    </source>
</evidence>
<evidence type="ECO:0000313" key="4">
    <source>
        <dbReference type="EMBL" id="KAE9120838.1"/>
    </source>
</evidence>
<dbReference type="Proteomes" id="UP000488956">
    <property type="component" value="Unassembled WGS sequence"/>
</dbReference>
<evidence type="ECO:0000313" key="20">
    <source>
        <dbReference type="Proteomes" id="UP000488956"/>
    </source>
</evidence>
<dbReference type="InterPro" id="IPR012337">
    <property type="entry name" value="RNaseH-like_sf"/>
</dbReference>
<evidence type="ECO:0000313" key="2">
    <source>
        <dbReference type="EMBL" id="KAE9017743.1"/>
    </source>
</evidence>
<dbReference type="OrthoDB" id="122917at2759"/>
<evidence type="ECO:0000313" key="18">
    <source>
        <dbReference type="Proteomes" id="UP000476176"/>
    </source>
</evidence>
<evidence type="ECO:0000313" key="11">
    <source>
        <dbReference type="Proteomes" id="UP000429523"/>
    </source>
</evidence>
<dbReference type="EMBL" id="QXGB01002783">
    <property type="protein sequence ID" value="KAE9175035.1"/>
    <property type="molecule type" value="Genomic_DNA"/>
</dbReference>
<dbReference type="EMBL" id="QXFY01000836">
    <property type="protein sequence ID" value="KAE9334669.1"/>
    <property type="molecule type" value="Genomic_DNA"/>
</dbReference>
<evidence type="ECO:0000313" key="13">
    <source>
        <dbReference type="Proteomes" id="UP000437068"/>
    </source>
</evidence>
<evidence type="ECO:0000313" key="8">
    <source>
        <dbReference type="EMBL" id="KAE9236599.1"/>
    </source>
</evidence>
<dbReference type="Proteomes" id="UP000437068">
    <property type="component" value="Unassembled WGS sequence"/>
</dbReference>
<organism evidence="9 13">
    <name type="scientific">Phytophthora fragariae</name>
    <dbReference type="NCBI Taxonomy" id="53985"/>
    <lineage>
        <taxon>Eukaryota</taxon>
        <taxon>Sar</taxon>
        <taxon>Stramenopiles</taxon>
        <taxon>Oomycota</taxon>
        <taxon>Peronosporomycetes</taxon>
        <taxon>Peronosporales</taxon>
        <taxon>Peronosporaceae</taxon>
        <taxon>Phytophthora</taxon>
    </lineage>
</organism>
<name>A0A6A4DES5_9STRA</name>
<dbReference type="Proteomes" id="UP000440367">
    <property type="component" value="Unassembled WGS sequence"/>
</dbReference>
<accession>A0A6A4DES5</accession>
<dbReference type="EMBL" id="QXFZ01000557">
    <property type="protein sequence ID" value="KAE9112050.1"/>
    <property type="molecule type" value="Genomic_DNA"/>
</dbReference>
<evidence type="ECO:0000313" key="17">
    <source>
        <dbReference type="Proteomes" id="UP000460718"/>
    </source>
</evidence>
<comment type="caution">
    <text evidence="9">The sequence shown here is derived from an EMBL/GenBank/DDBJ whole genome shotgun (WGS) entry which is preliminary data.</text>
</comment>
<dbReference type="Gene3D" id="3.30.420.10">
    <property type="entry name" value="Ribonuclease H-like superfamily/Ribonuclease H"/>
    <property type="match status" value="1"/>
</dbReference>
<evidence type="ECO:0000313" key="19">
    <source>
        <dbReference type="Proteomes" id="UP000486351"/>
    </source>
</evidence>
<evidence type="ECO:0000313" key="16">
    <source>
        <dbReference type="Proteomes" id="UP000441208"/>
    </source>
</evidence>
<dbReference type="Proteomes" id="UP000441208">
    <property type="component" value="Unassembled WGS sequence"/>
</dbReference>
<evidence type="ECO:0000313" key="6">
    <source>
        <dbReference type="EMBL" id="KAE9175035.1"/>
    </source>
</evidence>
<evidence type="ECO:0000313" key="3">
    <source>
        <dbReference type="EMBL" id="KAE9112050.1"/>
    </source>
</evidence>
<protein>
    <recommendedName>
        <fullName evidence="21">Integrase catalytic domain-containing protein</fullName>
    </recommendedName>
</protein>
<evidence type="ECO:0000313" key="5">
    <source>
        <dbReference type="EMBL" id="KAE9148714.1"/>
    </source>
</evidence>
<dbReference type="Proteomes" id="UP000440732">
    <property type="component" value="Unassembled WGS sequence"/>
</dbReference>
<reference evidence="11 12" key="1">
    <citation type="submission" date="2018-08" db="EMBL/GenBank/DDBJ databases">
        <title>Genomic investigation of the strawberry pathogen Phytophthora fragariae indicates pathogenicity is determined by transcriptional variation in three key races.</title>
        <authorList>
            <person name="Adams T.M."/>
            <person name="Armitage A.D."/>
            <person name="Sobczyk M.K."/>
            <person name="Bates H.J."/>
            <person name="Dunwell J.M."/>
            <person name="Nellist C.F."/>
            <person name="Harrison R.J."/>
        </authorList>
    </citation>
    <scope>NUCLEOTIDE SEQUENCE [LARGE SCALE GENOMIC DNA]</scope>
    <source>
        <strain evidence="9 13">A4</strain>
        <strain evidence="8 14">BC-1</strain>
        <strain evidence="7 18">BC-23</strain>
        <strain evidence="6 12">NOV-27</strain>
        <strain evidence="5 15">NOV-5</strain>
        <strain evidence="3 16">NOV-71</strain>
        <strain evidence="10 19">NOV-77</strain>
        <strain evidence="1 11">NOV-9</strain>
        <strain evidence="4 20">ONT-3</strain>
        <strain evidence="2 17">SCRP245</strain>
    </source>
</reference>
<dbReference type="GO" id="GO:0003676">
    <property type="term" value="F:nucleic acid binding"/>
    <property type="evidence" value="ECO:0007669"/>
    <property type="project" value="InterPro"/>
</dbReference>
<dbReference type="EMBL" id="QXGE01000682">
    <property type="protein sequence ID" value="KAE9305987.1"/>
    <property type="molecule type" value="Genomic_DNA"/>
</dbReference>
<evidence type="ECO:0000313" key="10">
    <source>
        <dbReference type="EMBL" id="KAE9334669.1"/>
    </source>
</evidence>
<dbReference type="Proteomes" id="UP000433483">
    <property type="component" value="Unassembled WGS sequence"/>
</dbReference>
<dbReference type="Proteomes" id="UP000486351">
    <property type="component" value="Unassembled WGS sequence"/>
</dbReference>
<evidence type="ECO:0000313" key="9">
    <source>
        <dbReference type="EMBL" id="KAE9305987.1"/>
    </source>
</evidence>
<evidence type="ECO:0000313" key="7">
    <source>
        <dbReference type="EMBL" id="KAE9182531.1"/>
    </source>
</evidence>
<dbReference type="Proteomes" id="UP000476176">
    <property type="component" value="Unassembled WGS sequence"/>
</dbReference>
<dbReference type="Proteomes" id="UP000429523">
    <property type="component" value="Unassembled WGS sequence"/>
</dbReference>
<dbReference type="EMBL" id="QXFX01000311">
    <property type="protein sequence ID" value="KAE9120838.1"/>
    <property type="molecule type" value="Genomic_DNA"/>
</dbReference>
<keyword evidence="12" id="KW-1185">Reference proteome</keyword>
<dbReference type="SUPFAM" id="SSF53098">
    <property type="entry name" value="Ribonuclease H-like"/>
    <property type="match status" value="1"/>
</dbReference>
<dbReference type="EMBL" id="QXGC01002722">
    <property type="protein sequence ID" value="KAE9182531.1"/>
    <property type="molecule type" value="Genomic_DNA"/>
</dbReference>
<evidence type="ECO:0000313" key="14">
    <source>
        <dbReference type="Proteomes" id="UP000440367"/>
    </source>
</evidence>
<evidence type="ECO:0000313" key="15">
    <source>
        <dbReference type="Proteomes" id="UP000440732"/>
    </source>
</evidence>
<proteinExistence type="predicted"/>